<feature type="domain" description="P68 RBP/TagC-like beta-propeller" evidence="1">
    <location>
        <begin position="65"/>
        <end position="196"/>
    </location>
</feature>
<dbReference type="Proteomes" id="UP000262524">
    <property type="component" value="Unassembled WGS sequence"/>
</dbReference>
<reference evidence="2 3" key="1">
    <citation type="submission" date="2018-08" db="EMBL/GenBank/DDBJ databases">
        <title>A genome reference for cultivated species of the human gut microbiota.</title>
        <authorList>
            <person name="Zou Y."/>
            <person name="Xue W."/>
            <person name="Luo G."/>
        </authorList>
    </citation>
    <scope>NUCLEOTIDE SEQUENCE [LARGE SCALE GENOMIC DNA]</scope>
    <source>
        <strain evidence="2 3">TM10-1AC</strain>
    </source>
</reference>
<protein>
    <recommendedName>
        <fullName evidence="1">P68 RBP/TagC-like beta-propeller domain-containing protein</fullName>
    </recommendedName>
</protein>
<evidence type="ECO:0000259" key="1">
    <source>
        <dbReference type="Pfam" id="PF21311"/>
    </source>
</evidence>
<accession>A0A374NUH7</accession>
<dbReference type="EMBL" id="QSOE01000008">
    <property type="protein sequence ID" value="RGI91721.1"/>
    <property type="molecule type" value="Genomic_DNA"/>
</dbReference>
<dbReference type="AlphaFoldDB" id="A0A374NUH7"/>
<name>A0A374NUH7_9FIRM</name>
<evidence type="ECO:0000313" key="2">
    <source>
        <dbReference type="EMBL" id="RGI91721.1"/>
    </source>
</evidence>
<gene>
    <name evidence="2" type="ORF">DXD91_02295</name>
</gene>
<dbReference type="RefSeq" id="WP_117981987.1">
    <property type="nucleotide sequence ID" value="NZ_QSOE01000008.1"/>
</dbReference>
<dbReference type="Pfam" id="PF21311">
    <property type="entry name" value="Phage_RBD_prop"/>
    <property type="match status" value="1"/>
</dbReference>
<proteinExistence type="predicted"/>
<organism evidence="2 3">
    <name type="scientific">Anaerobutyricum hallii</name>
    <dbReference type="NCBI Taxonomy" id="39488"/>
    <lineage>
        <taxon>Bacteria</taxon>
        <taxon>Bacillati</taxon>
        <taxon>Bacillota</taxon>
        <taxon>Clostridia</taxon>
        <taxon>Lachnospirales</taxon>
        <taxon>Lachnospiraceae</taxon>
        <taxon>Anaerobutyricum</taxon>
    </lineage>
</organism>
<comment type="caution">
    <text evidence="2">The sequence shown here is derived from an EMBL/GenBank/DDBJ whole genome shotgun (WGS) entry which is preliminary data.</text>
</comment>
<dbReference type="InterPro" id="IPR048799">
    <property type="entry name" value="P68_RBP_TagC-like_beta-prop"/>
</dbReference>
<evidence type="ECO:0000313" key="3">
    <source>
        <dbReference type="Proteomes" id="UP000262524"/>
    </source>
</evidence>
<sequence>MKKGQSILGILFFALLFGLCFQQNALNVEAKTRVIHKDITPKEAASSDLKVIKKVTKLAAHRWIQSYTMDSKYYYYIQMTSPYTGNLRITRVKYRGLGRYIKDHMDLKKFGHATNLDCSVSNGQTWLWTGSDCKGNDVSRAISGFRYQKNKTLRKHGTIHYKIPDAKSKKYMTNVYPAINQNSTQMAVRYTYGGKQYYQIYNLAKGRFINPRNPVKRICLSATSGDFQGFDLYGTSIYTIEAVRESHFSLVMTVPDAISRQKSAAIIMR</sequence>